<accession>A0A4U5M1W2</accession>
<reference evidence="1 2" key="1">
    <citation type="journal article" date="2015" name="Genome Biol.">
        <title>Comparative genomics of Steinernema reveals deeply conserved gene regulatory networks.</title>
        <authorList>
            <person name="Dillman A.R."/>
            <person name="Macchietto M."/>
            <person name="Porter C.F."/>
            <person name="Rogers A."/>
            <person name="Williams B."/>
            <person name="Antoshechkin I."/>
            <person name="Lee M.M."/>
            <person name="Goodwin Z."/>
            <person name="Lu X."/>
            <person name="Lewis E.E."/>
            <person name="Goodrich-Blair H."/>
            <person name="Stock S.P."/>
            <person name="Adams B.J."/>
            <person name="Sternberg P.W."/>
            <person name="Mortazavi A."/>
        </authorList>
    </citation>
    <scope>NUCLEOTIDE SEQUENCE [LARGE SCALE GENOMIC DNA]</scope>
    <source>
        <strain evidence="1 2">ALL</strain>
    </source>
</reference>
<evidence type="ECO:0000313" key="1">
    <source>
        <dbReference type="EMBL" id="TKR62632.1"/>
    </source>
</evidence>
<organism evidence="1 2">
    <name type="scientific">Steinernema carpocapsae</name>
    <name type="common">Entomopathogenic nematode</name>
    <dbReference type="NCBI Taxonomy" id="34508"/>
    <lineage>
        <taxon>Eukaryota</taxon>
        <taxon>Metazoa</taxon>
        <taxon>Ecdysozoa</taxon>
        <taxon>Nematoda</taxon>
        <taxon>Chromadorea</taxon>
        <taxon>Rhabditida</taxon>
        <taxon>Tylenchina</taxon>
        <taxon>Panagrolaimomorpha</taxon>
        <taxon>Strongyloidoidea</taxon>
        <taxon>Steinernematidae</taxon>
        <taxon>Steinernema</taxon>
    </lineage>
</organism>
<dbReference type="Proteomes" id="UP000298663">
    <property type="component" value="Unassembled WGS sequence"/>
</dbReference>
<sequence length="89" mass="10093">MSLNRPVVRRGIALNDRFKTVDQARGVVSGGRIFFVGPPCNTTFQFSLDHDVTNFAFQTSSKVWNGDIVCSTTPSSKSRSRRTHWLFRE</sequence>
<proteinExistence type="predicted"/>
<protein>
    <submittedName>
        <fullName evidence="1">Uncharacterized protein</fullName>
    </submittedName>
</protein>
<keyword evidence="2" id="KW-1185">Reference proteome</keyword>
<reference evidence="1 2" key="2">
    <citation type="journal article" date="2019" name="G3 (Bethesda)">
        <title>Hybrid Assembly of the Genome of the Entomopathogenic Nematode Steinernema carpocapsae Identifies the X-Chromosome.</title>
        <authorList>
            <person name="Serra L."/>
            <person name="Macchietto M."/>
            <person name="Macias-Munoz A."/>
            <person name="McGill C.J."/>
            <person name="Rodriguez I.M."/>
            <person name="Rodriguez B."/>
            <person name="Murad R."/>
            <person name="Mortazavi A."/>
        </authorList>
    </citation>
    <scope>NUCLEOTIDE SEQUENCE [LARGE SCALE GENOMIC DNA]</scope>
    <source>
        <strain evidence="1 2">ALL</strain>
    </source>
</reference>
<gene>
    <name evidence="1" type="ORF">L596_026561</name>
</gene>
<comment type="caution">
    <text evidence="1">The sequence shown here is derived from an EMBL/GenBank/DDBJ whole genome shotgun (WGS) entry which is preliminary data.</text>
</comment>
<name>A0A4U5M1W2_STECR</name>
<dbReference type="EMBL" id="AZBU02000010">
    <property type="protein sequence ID" value="TKR62632.1"/>
    <property type="molecule type" value="Genomic_DNA"/>
</dbReference>
<evidence type="ECO:0000313" key="2">
    <source>
        <dbReference type="Proteomes" id="UP000298663"/>
    </source>
</evidence>
<dbReference type="AlphaFoldDB" id="A0A4U5M1W2"/>